<comment type="caution">
    <text evidence="2">The sequence shown here is derived from an EMBL/GenBank/DDBJ whole genome shotgun (WGS) entry which is preliminary data.</text>
</comment>
<evidence type="ECO:0000313" key="2">
    <source>
        <dbReference type="EMBL" id="TNN28143.1"/>
    </source>
</evidence>
<gene>
    <name evidence="2" type="ORF">EYF80_061710</name>
</gene>
<protein>
    <submittedName>
        <fullName evidence="2">Uncharacterized protein</fullName>
    </submittedName>
</protein>
<feature type="region of interest" description="Disordered" evidence="1">
    <location>
        <begin position="91"/>
        <end position="113"/>
    </location>
</feature>
<name>A0A4Z2EH79_9TELE</name>
<evidence type="ECO:0000313" key="3">
    <source>
        <dbReference type="Proteomes" id="UP000314294"/>
    </source>
</evidence>
<proteinExistence type="predicted"/>
<reference evidence="2 3" key="1">
    <citation type="submission" date="2019-03" db="EMBL/GenBank/DDBJ databases">
        <title>First draft genome of Liparis tanakae, snailfish: a comprehensive survey of snailfish specific genes.</title>
        <authorList>
            <person name="Kim W."/>
            <person name="Song I."/>
            <person name="Jeong J.-H."/>
            <person name="Kim D."/>
            <person name="Kim S."/>
            <person name="Ryu S."/>
            <person name="Song J.Y."/>
            <person name="Lee S.K."/>
        </authorList>
    </citation>
    <scope>NUCLEOTIDE SEQUENCE [LARGE SCALE GENOMIC DNA]</scope>
    <source>
        <tissue evidence="2">Muscle</tissue>
    </source>
</reference>
<sequence length="244" mass="26061">MMYISRAGRVASVLYVPVLHAGELGRGLLEVVVVAVGEGAQAASDQRHGAEASAGLAGRVGAGGALLAVLAVTRRLQPVVRTRKGHLHGCWRGTSSRSETSAAASGSLKEGRSFSVPGPWMESSLLLCEGGGQRSSPLLPGAAGSHGSHRQERWEHEMVHLPSGGESQAVRSGGSQSWSVLGRSDSTCIYERGGRWREMGGDGGRWRERGEGEEALNESLRVAQFRRALERREVKERGDEETTR</sequence>
<keyword evidence="3" id="KW-1185">Reference proteome</keyword>
<evidence type="ECO:0000256" key="1">
    <source>
        <dbReference type="SAM" id="MobiDB-lite"/>
    </source>
</evidence>
<dbReference type="EMBL" id="SRLO01007246">
    <property type="protein sequence ID" value="TNN28143.1"/>
    <property type="molecule type" value="Genomic_DNA"/>
</dbReference>
<accession>A0A4Z2EH79</accession>
<dbReference type="AlphaFoldDB" id="A0A4Z2EH79"/>
<organism evidence="2 3">
    <name type="scientific">Liparis tanakae</name>
    <name type="common">Tanaka's snailfish</name>
    <dbReference type="NCBI Taxonomy" id="230148"/>
    <lineage>
        <taxon>Eukaryota</taxon>
        <taxon>Metazoa</taxon>
        <taxon>Chordata</taxon>
        <taxon>Craniata</taxon>
        <taxon>Vertebrata</taxon>
        <taxon>Euteleostomi</taxon>
        <taxon>Actinopterygii</taxon>
        <taxon>Neopterygii</taxon>
        <taxon>Teleostei</taxon>
        <taxon>Neoteleostei</taxon>
        <taxon>Acanthomorphata</taxon>
        <taxon>Eupercaria</taxon>
        <taxon>Perciformes</taxon>
        <taxon>Cottioidei</taxon>
        <taxon>Cottales</taxon>
        <taxon>Liparidae</taxon>
        <taxon>Liparis</taxon>
    </lineage>
</organism>
<dbReference type="Proteomes" id="UP000314294">
    <property type="component" value="Unassembled WGS sequence"/>
</dbReference>
<feature type="compositionally biased region" description="Low complexity" evidence="1">
    <location>
        <begin position="92"/>
        <end position="107"/>
    </location>
</feature>